<dbReference type="InterPro" id="IPR012676">
    <property type="entry name" value="TGS-like"/>
</dbReference>
<dbReference type="PROSITE" id="PS51671">
    <property type="entry name" value="ACT"/>
    <property type="match status" value="1"/>
</dbReference>
<dbReference type="Pfam" id="PF13291">
    <property type="entry name" value="ACT_4"/>
    <property type="match status" value="1"/>
</dbReference>
<evidence type="ECO:0000256" key="1">
    <source>
        <dbReference type="ARBA" id="ARBA00019852"/>
    </source>
</evidence>
<dbReference type="AlphaFoldDB" id="A0A4R7JLI9"/>
<dbReference type="InterPro" id="IPR002912">
    <property type="entry name" value="ACT_dom"/>
</dbReference>
<dbReference type="InterPro" id="IPR045865">
    <property type="entry name" value="ACT-like_dom_sf"/>
</dbReference>
<comment type="similarity">
    <text evidence="6">Belongs to the relA/spoT family.</text>
</comment>
<reference evidence="9 10" key="1">
    <citation type="submission" date="2019-03" db="EMBL/GenBank/DDBJ databases">
        <title>Genomic Encyclopedia of Type Strains, Phase IV (KMG-IV): sequencing the most valuable type-strain genomes for metagenomic binning, comparative biology and taxonomic classification.</title>
        <authorList>
            <person name="Goeker M."/>
        </authorList>
    </citation>
    <scope>NUCLEOTIDE SEQUENCE [LARGE SCALE GENOMIC DNA]</scope>
    <source>
        <strain evidence="9 10">DSM 15505</strain>
    </source>
</reference>
<evidence type="ECO:0000256" key="2">
    <source>
        <dbReference type="ARBA" id="ARBA00025704"/>
    </source>
</evidence>
<dbReference type="SUPFAM" id="SSF81301">
    <property type="entry name" value="Nucleotidyltransferase"/>
    <property type="match status" value="1"/>
</dbReference>
<dbReference type="GO" id="GO:0005886">
    <property type="term" value="C:plasma membrane"/>
    <property type="evidence" value="ECO:0007669"/>
    <property type="project" value="TreeGrafter"/>
</dbReference>
<dbReference type="FunFam" id="3.10.20.30:FF:000002">
    <property type="entry name" value="GTP pyrophosphokinase (RelA/SpoT)"/>
    <property type="match status" value="1"/>
</dbReference>
<protein>
    <recommendedName>
        <fullName evidence="1">GTP pyrophosphokinase</fullName>
    </recommendedName>
    <alternativeName>
        <fullName evidence="4">(p)ppGpp synthase</fullName>
    </alternativeName>
    <alternativeName>
        <fullName evidence="3">ATP:GTP 3'-pyrophosphotransferase</fullName>
    </alternativeName>
    <alternativeName>
        <fullName evidence="5">ppGpp synthase I</fullName>
    </alternativeName>
</protein>
<comment type="caution">
    <text evidence="9">The sequence shown here is derived from an EMBL/GenBank/DDBJ whole genome shotgun (WGS) entry which is preliminary data.</text>
</comment>
<dbReference type="Gene3D" id="3.30.460.10">
    <property type="entry name" value="Beta Polymerase, domain 2"/>
    <property type="match status" value="1"/>
</dbReference>
<dbReference type="PANTHER" id="PTHR21262">
    <property type="entry name" value="GUANOSINE-3',5'-BIS DIPHOSPHATE 3'-PYROPHOSPHOHYDROLASE"/>
    <property type="match status" value="1"/>
</dbReference>
<comment type="pathway">
    <text evidence="2">Purine metabolism.</text>
</comment>
<evidence type="ECO:0000256" key="4">
    <source>
        <dbReference type="ARBA" id="ARBA00032407"/>
    </source>
</evidence>
<keyword evidence="9" id="KW-0808">Transferase</keyword>
<dbReference type="CDD" id="cd04876">
    <property type="entry name" value="ACT_RelA-SpoT"/>
    <property type="match status" value="1"/>
</dbReference>
<dbReference type="InterPro" id="IPR004811">
    <property type="entry name" value="RelA/Spo_fam"/>
</dbReference>
<name>A0A4R7JLI9_9GAMM</name>
<dbReference type="EMBL" id="SOAX01000006">
    <property type="protein sequence ID" value="TDT38514.1"/>
    <property type="molecule type" value="Genomic_DNA"/>
</dbReference>
<dbReference type="GO" id="GO:0015949">
    <property type="term" value="P:nucleobase-containing small molecule interconversion"/>
    <property type="evidence" value="ECO:0007669"/>
    <property type="project" value="UniProtKB-ARBA"/>
</dbReference>
<evidence type="ECO:0000259" key="8">
    <source>
        <dbReference type="PROSITE" id="PS51880"/>
    </source>
</evidence>
<keyword evidence="10" id="KW-1185">Reference proteome</keyword>
<dbReference type="InterPro" id="IPR043519">
    <property type="entry name" value="NT_sf"/>
</dbReference>
<dbReference type="GO" id="GO:0015969">
    <property type="term" value="P:guanosine tetraphosphate metabolic process"/>
    <property type="evidence" value="ECO:0007669"/>
    <property type="project" value="InterPro"/>
</dbReference>
<dbReference type="Gene3D" id="1.10.3210.10">
    <property type="entry name" value="Hypothetical protein af1432"/>
    <property type="match status" value="1"/>
</dbReference>
<feature type="domain" description="TGS" evidence="8">
    <location>
        <begin position="413"/>
        <end position="476"/>
    </location>
</feature>
<feature type="domain" description="ACT" evidence="7">
    <location>
        <begin position="671"/>
        <end position="746"/>
    </location>
</feature>
<dbReference type="PROSITE" id="PS51880">
    <property type="entry name" value="TGS"/>
    <property type="match status" value="1"/>
</dbReference>
<dbReference type="CDD" id="cd05399">
    <property type="entry name" value="NT_Rel-Spo_like"/>
    <property type="match status" value="1"/>
</dbReference>
<dbReference type="GO" id="GO:0016301">
    <property type="term" value="F:kinase activity"/>
    <property type="evidence" value="ECO:0007669"/>
    <property type="project" value="UniProtKB-KW"/>
</dbReference>
<dbReference type="SMART" id="SM00954">
    <property type="entry name" value="RelA_SpoT"/>
    <property type="match status" value="1"/>
</dbReference>
<dbReference type="FunFam" id="3.30.460.10:FF:000001">
    <property type="entry name" value="GTP pyrophosphokinase RelA"/>
    <property type="match status" value="1"/>
</dbReference>
<dbReference type="GO" id="GO:0042594">
    <property type="term" value="P:response to starvation"/>
    <property type="evidence" value="ECO:0007669"/>
    <property type="project" value="TreeGrafter"/>
</dbReference>
<dbReference type="SUPFAM" id="SSF81271">
    <property type="entry name" value="TGS-like"/>
    <property type="match status" value="1"/>
</dbReference>
<dbReference type="InterPro" id="IPR004095">
    <property type="entry name" value="TGS"/>
</dbReference>
<evidence type="ECO:0000256" key="6">
    <source>
        <dbReference type="RuleBase" id="RU003847"/>
    </source>
</evidence>
<dbReference type="InterPro" id="IPR012675">
    <property type="entry name" value="Beta-grasp_dom_sf"/>
</dbReference>
<dbReference type="OrthoDB" id="9805041at2"/>
<evidence type="ECO:0000256" key="5">
    <source>
        <dbReference type="ARBA" id="ARBA00033308"/>
    </source>
</evidence>
<dbReference type="SUPFAM" id="SSF109604">
    <property type="entry name" value="HD-domain/PDEase-like"/>
    <property type="match status" value="1"/>
</dbReference>
<dbReference type="SUPFAM" id="SSF55021">
    <property type="entry name" value="ACT-like"/>
    <property type="match status" value="1"/>
</dbReference>
<dbReference type="CDD" id="cd01668">
    <property type="entry name" value="TGS_RSH"/>
    <property type="match status" value="1"/>
</dbReference>
<gene>
    <name evidence="9" type="ORF">DES49_2491</name>
</gene>
<dbReference type="Proteomes" id="UP000295830">
    <property type="component" value="Unassembled WGS sequence"/>
</dbReference>
<organism evidence="9 10">
    <name type="scientific">Halospina denitrificans</name>
    <dbReference type="NCBI Taxonomy" id="332522"/>
    <lineage>
        <taxon>Bacteria</taxon>
        <taxon>Pseudomonadati</taxon>
        <taxon>Pseudomonadota</taxon>
        <taxon>Gammaproteobacteria</taxon>
        <taxon>Halospina</taxon>
    </lineage>
</organism>
<sequence length="747" mass="84044">MVKVRESYAATDDGRIDVAAWVDHIGSQQPLEDPGQLIRACERSLAIDQKAAHEDRLWAPGASSFETGLEMAQILTELRLDQETLVAAVLYRAVREERMMLSEVEADFGSAVSGLIDGVLRMASISTLHTPLKGNVLGQSQGQLDNVRRMLVTMVDDVRVALIKLAERTCAIRAVKDAPPEKRLRVAREVFDIYAPLAHRLGIGHIKWELEDLSFRYLHESAYKKIAKLLDEKRLDRDAYVKRVASTLQTELGNAGIEADVAGRAKHIYSIWRKMRRKGIDFSEVYDIRALRVLVPEVRDCYAAIGVVHGLWRHIPHEFDDYIANPKENGYQSLHTAVVGPEGKTMEVQIRTHSMHEDAELGVCAHWRYKGTDTNRSEAGYEAKINWLRQVIEWQEELGDVSGLVDQLRSDVGSERIYVFTPEGHVVDMPRGATPVDFAYKIHTEVGHKCRGAKVNGRIVPLTYQLRTGDQVNILTTTEAAPSRDWLNPGLGYIQTSRARAKVTHWFKMQDRGQNISDGRLVLEDELGRLSLRDLDLDDLARKVNYQSADDMFAAVGAGDLKPVQVVNVAQEILEPRDRQLDLRLPRLRGRSESRGDPDVRIQGVGNLKTNIARCCAPVPGDPIVGYITVGRGVTIHRDDCMNLLQLREQEANRIIEVDWGEDAEARYPVDIEIQAYDREGLLRDITSVLANRKTNVLSLQTQSDVDSHTATIALTVEISNIEQLSQLLAKIRQLSNVMDVHRRRDS</sequence>
<comment type="function">
    <text evidence="6">In eubacteria ppGpp (guanosine 3'-diphosphate 5'-diphosphate) is a mediator of the stringent response that coordinates a variety of cellular activities in response to changes in nutritional abundance.</text>
</comment>
<dbReference type="NCBIfam" id="NF008124">
    <property type="entry name" value="PRK10872.1"/>
    <property type="match status" value="1"/>
</dbReference>
<accession>A0A4R7JLI9</accession>
<keyword evidence="9" id="KW-0418">Kinase</keyword>
<dbReference type="NCBIfam" id="TIGR00691">
    <property type="entry name" value="spoT_relA"/>
    <property type="match status" value="1"/>
</dbReference>
<dbReference type="InterPro" id="IPR007685">
    <property type="entry name" value="RelA_SpoT"/>
</dbReference>
<dbReference type="RefSeq" id="WP_133736731.1">
    <property type="nucleotide sequence ID" value="NZ_SOAX01000006.1"/>
</dbReference>
<proteinExistence type="inferred from homology"/>
<evidence type="ECO:0000256" key="3">
    <source>
        <dbReference type="ARBA" id="ARBA00029754"/>
    </source>
</evidence>
<dbReference type="GO" id="GO:0008893">
    <property type="term" value="F:guanosine-3',5'-bis(diphosphate) 3'-diphosphatase activity"/>
    <property type="evidence" value="ECO:0007669"/>
    <property type="project" value="TreeGrafter"/>
</dbReference>
<dbReference type="GO" id="GO:0008728">
    <property type="term" value="F:GTP diphosphokinase activity"/>
    <property type="evidence" value="ECO:0007669"/>
    <property type="project" value="TreeGrafter"/>
</dbReference>
<dbReference type="Pfam" id="PF13328">
    <property type="entry name" value="HD_4"/>
    <property type="match status" value="1"/>
</dbReference>
<dbReference type="PANTHER" id="PTHR21262:SF31">
    <property type="entry name" value="GTP PYROPHOSPHOKINASE"/>
    <property type="match status" value="1"/>
</dbReference>
<dbReference type="Gene3D" id="3.10.20.30">
    <property type="match status" value="1"/>
</dbReference>
<dbReference type="Pfam" id="PF19296">
    <property type="entry name" value="RelA_AH_RIS"/>
    <property type="match status" value="1"/>
</dbReference>
<dbReference type="Gene3D" id="3.30.70.260">
    <property type="match status" value="1"/>
</dbReference>
<dbReference type="Pfam" id="PF04607">
    <property type="entry name" value="RelA_SpoT"/>
    <property type="match status" value="1"/>
</dbReference>
<evidence type="ECO:0000259" key="7">
    <source>
        <dbReference type="PROSITE" id="PS51671"/>
    </source>
</evidence>
<evidence type="ECO:0000313" key="9">
    <source>
        <dbReference type="EMBL" id="TDT38514.1"/>
    </source>
</evidence>
<dbReference type="InterPro" id="IPR033655">
    <property type="entry name" value="TGS_RelA/SpoT"/>
</dbReference>
<dbReference type="InterPro" id="IPR045600">
    <property type="entry name" value="RelA/SpoT_AH_RIS"/>
</dbReference>
<evidence type="ECO:0000313" key="10">
    <source>
        <dbReference type="Proteomes" id="UP000295830"/>
    </source>
</evidence>
<dbReference type="Pfam" id="PF02824">
    <property type="entry name" value="TGS"/>
    <property type="match status" value="1"/>
</dbReference>